<keyword evidence="3" id="KW-1185">Reference proteome</keyword>
<name>A0AAD2GAN2_9STRA</name>
<feature type="region of interest" description="Disordered" evidence="1">
    <location>
        <begin position="249"/>
        <end position="327"/>
    </location>
</feature>
<dbReference type="AlphaFoldDB" id="A0AAD2GAN2"/>
<dbReference type="Proteomes" id="UP001295423">
    <property type="component" value="Unassembled WGS sequence"/>
</dbReference>
<gene>
    <name evidence="2" type="ORF">CYCCA115_LOCUS23071</name>
</gene>
<accession>A0AAD2GAN2</accession>
<evidence type="ECO:0000313" key="2">
    <source>
        <dbReference type="EMBL" id="CAJ1968070.1"/>
    </source>
</evidence>
<feature type="compositionally biased region" description="Polar residues" evidence="1">
    <location>
        <begin position="1"/>
        <end position="10"/>
    </location>
</feature>
<protein>
    <submittedName>
        <fullName evidence="2">Uncharacterized protein</fullName>
    </submittedName>
</protein>
<feature type="compositionally biased region" description="Low complexity" evidence="1">
    <location>
        <begin position="287"/>
        <end position="301"/>
    </location>
</feature>
<evidence type="ECO:0000256" key="1">
    <source>
        <dbReference type="SAM" id="MobiDB-lite"/>
    </source>
</evidence>
<feature type="region of interest" description="Disordered" evidence="1">
    <location>
        <begin position="1"/>
        <end position="72"/>
    </location>
</feature>
<dbReference type="EMBL" id="CAKOGP040002358">
    <property type="protein sequence ID" value="CAJ1968070.1"/>
    <property type="molecule type" value="Genomic_DNA"/>
</dbReference>
<feature type="compositionally biased region" description="Low complexity" evidence="1">
    <location>
        <begin position="356"/>
        <end position="365"/>
    </location>
</feature>
<feature type="compositionally biased region" description="Low complexity" evidence="1">
    <location>
        <begin position="42"/>
        <end position="72"/>
    </location>
</feature>
<feature type="region of interest" description="Disordered" evidence="1">
    <location>
        <begin position="349"/>
        <end position="373"/>
    </location>
</feature>
<feature type="compositionally biased region" description="Polar residues" evidence="1">
    <location>
        <begin position="249"/>
        <end position="260"/>
    </location>
</feature>
<feature type="compositionally biased region" description="Acidic residues" evidence="1">
    <location>
        <begin position="429"/>
        <end position="438"/>
    </location>
</feature>
<organism evidence="2 3">
    <name type="scientific">Cylindrotheca closterium</name>
    <dbReference type="NCBI Taxonomy" id="2856"/>
    <lineage>
        <taxon>Eukaryota</taxon>
        <taxon>Sar</taxon>
        <taxon>Stramenopiles</taxon>
        <taxon>Ochrophyta</taxon>
        <taxon>Bacillariophyta</taxon>
        <taxon>Bacillariophyceae</taxon>
        <taxon>Bacillariophycidae</taxon>
        <taxon>Bacillariales</taxon>
        <taxon>Bacillariaceae</taxon>
        <taxon>Cylindrotheca</taxon>
    </lineage>
</organism>
<feature type="region of interest" description="Disordered" evidence="1">
    <location>
        <begin position="403"/>
        <end position="454"/>
    </location>
</feature>
<evidence type="ECO:0000313" key="3">
    <source>
        <dbReference type="Proteomes" id="UP001295423"/>
    </source>
</evidence>
<comment type="caution">
    <text evidence="2">The sequence shown here is derived from an EMBL/GenBank/DDBJ whole genome shotgun (WGS) entry which is preliminary data.</text>
</comment>
<sequence>MATKNSNTYEQPLRLELSMAAQRPRKEKHQMRSNSLPNIYRSFASTNNSSSSSSSNNNSNSNSNTTTATNQAESSALLATSDIFTDRMGMIDLNYHDTQKIVRDLLEHNVAASSLPAVNERMREESLEDCHAFSDVTRVKHHAKEGATTLSSVNERMREESLEDCHAFSDVSRTMIHHVNHGASTSLSSVNERMREESLEDCHAFSDVSRTTHVASSTGTLSSVNERMSEESLEDCHAFSDIQSNKRMGSFSQLSNSNSPHLEPFDESEEFEMEEKNQSSKAAPVKTTTTTTTSSSSSFSTPARPLSPASQLFPKRATGGSTNSNFRSSRFQLLGQQPRAASLPNIYNLQKKKNGNNNNNNNYNYNDDDDDDDDDLLTDHRGICDLEYSDMKKVVEQVLNHDKEATTSLPPLTEAPGEHDNGATIMAATEDEGNEDESSANPAAAAAAGKEKKKGIFDRFKGRSSLKKVMGNA</sequence>
<proteinExistence type="predicted"/>
<reference evidence="2" key="1">
    <citation type="submission" date="2023-08" db="EMBL/GenBank/DDBJ databases">
        <authorList>
            <person name="Audoor S."/>
            <person name="Bilcke G."/>
        </authorList>
    </citation>
    <scope>NUCLEOTIDE SEQUENCE</scope>
</reference>